<protein>
    <submittedName>
        <fullName evidence="1">Uncharacterized protein</fullName>
    </submittedName>
</protein>
<evidence type="ECO:0000313" key="1">
    <source>
        <dbReference type="EMBL" id="MBL4917342.1"/>
    </source>
</evidence>
<accession>A0A8K0Y0Z1</accession>
<dbReference type="AlphaFoldDB" id="A0A8K0Y0Z1"/>
<dbReference type="Proteomes" id="UP000648908">
    <property type="component" value="Unassembled WGS sequence"/>
</dbReference>
<dbReference type="EMBL" id="JAESVN010000003">
    <property type="protein sequence ID" value="MBL4917342.1"/>
    <property type="molecule type" value="Genomic_DNA"/>
</dbReference>
<organism evidence="1 2">
    <name type="scientific">Szabonella alba</name>
    <dbReference type="NCBI Taxonomy" id="2804194"/>
    <lineage>
        <taxon>Bacteria</taxon>
        <taxon>Pseudomonadati</taxon>
        <taxon>Pseudomonadota</taxon>
        <taxon>Alphaproteobacteria</taxon>
        <taxon>Rhodobacterales</taxon>
        <taxon>Paracoccaceae</taxon>
        <taxon>Szabonella</taxon>
    </lineage>
</organism>
<evidence type="ECO:0000313" key="2">
    <source>
        <dbReference type="Proteomes" id="UP000648908"/>
    </source>
</evidence>
<sequence length="255" mass="28539">MSDETLTYPDAPDHLIRQWNRRRGPLSFAPGESLPPLDCDLAALARRRLPATASPLPEGASGHAQKRHELQADLAGQSELALLNGLLIAHLRKRRYPAHVPALFHRIWREQGTALMQDLSPRWLISSLISFAEAGTTEEERSLAREMGMLFSLMKLYEFERLHSGSPPDKPFALRQKVKADLPMGMPPFSLVSGGLDINLLAPLWDRAQRLDVLGPLACHLLDRLNGDPGTLFRRIAAMRSRKRARIEARQAQEG</sequence>
<proteinExistence type="predicted"/>
<name>A0A8K0Y0Z1_9RHOB</name>
<dbReference type="RefSeq" id="WP_202688235.1">
    <property type="nucleotide sequence ID" value="NZ_JAESVN010000003.1"/>
</dbReference>
<gene>
    <name evidence="1" type="ORF">JL811_08920</name>
</gene>
<comment type="caution">
    <text evidence="1">The sequence shown here is derived from an EMBL/GenBank/DDBJ whole genome shotgun (WGS) entry which is preliminary data.</text>
</comment>
<reference evidence="1" key="1">
    <citation type="submission" date="2021-01" db="EMBL/GenBank/DDBJ databases">
        <title>Tabrizicola alba sp. nov. a motile alkaliphilic bacterium isolated from a soda lake.</title>
        <authorList>
            <person name="Szuroczki S."/>
            <person name="Abbaszade G."/>
            <person name="Schumann P."/>
            <person name="Toth E."/>
        </authorList>
    </citation>
    <scope>NUCLEOTIDE SEQUENCE</scope>
    <source>
        <strain evidence="1">DMG-N-6</strain>
    </source>
</reference>
<keyword evidence="2" id="KW-1185">Reference proteome</keyword>